<accession>A0ABS1RY73</accession>
<dbReference type="EMBL" id="JAESJJ010000035">
    <property type="protein sequence ID" value="MBL3610842.1"/>
    <property type="molecule type" value="Genomic_DNA"/>
</dbReference>
<gene>
    <name evidence="2" type="ORF">JMM60_18965</name>
</gene>
<evidence type="ECO:0000256" key="1">
    <source>
        <dbReference type="SAM" id="MobiDB-lite"/>
    </source>
</evidence>
<proteinExistence type="predicted"/>
<protein>
    <recommendedName>
        <fullName evidence="4">Lipoprotein</fullName>
    </recommendedName>
</protein>
<dbReference type="RefSeq" id="WP_202250380.1">
    <property type="nucleotide sequence ID" value="NZ_JAESJJ010000035.1"/>
</dbReference>
<comment type="caution">
    <text evidence="2">The sequence shown here is derived from an EMBL/GenBank/DDBJ whole genome shotgun (WGS) entry which is preliminary data.</text>
</comment>
<dbReference type="PROSITE" id="PS51257">
    <property type="entry name" value="PROKAR_LIPOPROTEIN"/>
    <property type="match status" value="1"/>
</dbReference>
<reference evidence="2 3" key="1">
    <citation type="submission" date="2021-01" db="EMBL/GenBank/DDBJ databases">
        <title>Draft genomes of Rhodovulum sulfidophilum.</title>
        <authorList>
            <person name="Guzman M.S."/>
        </authorList>
    </citation>
    <scope>NUCLEOTIDE SEQUENCE [LARGE SCALE GENOMIC DNA]</scope>
    <source>
        <strain evidence="2 3">AB35</strain>
    </source>
</reference>
<dbReference type="Proteomes" id="UP000604473">
    <property type="component" value="Unassembled WGS sequence"/>
</dbReference>
<name>A0ABS1RY73_RHOSU</name>
<organism evidence="2 3">
    <name type="scientific">Rhodovulum sulfidophilum</name>
    <name type="common">Rhodobacter sulfidophilus</name>
    <dbReference type="NCBI Taxonomy" id="35806"/>
    <lineage>
        <taxon>Bacteria</taxon>
        <taxon>Pseudomonadati</taxon>
        <taxon>Pseudomonadota</taxon>
        <taxon>Alphaproteobacteria</taxon>
        <taxon>Rhodobacterales</taxon>
        <taxon>Paracoccaceae</taxon>
        <taxon>Rhodovulum</taxon>
    </lineage>
</organism>
<sequence>MRMLIVTLIGAAVAGCIPQSRRAQIDVGGGASVALIVSPMFGWHSDWHRKLSIKAPKGSLEIDLFEDTGWWRGSNLYRHESGLYVLHEGQAGCIIFSVSPPKVVNDPAISCDKSNQTVPGGTVKADTSSQGFPASRFYRDFQYIGQFVETPHGQKPISFIGADKQPEAEPSDIL</sequence>
<evidence type="ECO:0000313" key="2">
    <source>
        <dbReference type="EMBL" id="MBL3610842.1"/>
    </source>
</evidence>
<evidence type="ECO:0008006" key="4">
    <source>
        <dbReference type="Google" id="ProtNLM"/>
    </source>
</evidence>
<evidence type="ECO:0000313" key="3">
    <source>
        <dbReference type="Proteomes" id="UP000604473"/>
    </source>
</evidence>
<feature type="region of interest" description="Disordered" evidence="1">
    <location>
        <begin position="155"/>
        <end position="174"/>
    </location>
</feature>
<keyword evidence="3" id="KW-1185">Reference proteome</keyword>